<protein>
    <submittedName>
        <fullName evidence="1">Uncharacterized protein</fullName>
    </submittedName>
</protein>
<organism evidence="1 2">
    <name type="scientific">Novosphingobium colocasiae</name>
    <dbReference type="NCBI Taxonomy" id="1256513"/>
    <lineage>
        <taxon>Bacteria</taxon>
        <taxon>Pseudomonadati</taxon>
        <taxon>Pseudomonadota</taxon>
        <taxon>Alphaproteobacteria</taxon>
        <taxon>Sphingomonadales</taxon>
        <taxon>Sphingomonadaceae</taxon>
        <taxon>Novosphingobium</taxon>
    </lineage>
</organism>
<keyword evidence="2" id="KW-1185">Reference proteome</keyword>
<name>A0A918UF01_9SPHN</name>
<dbReference type="RefSeq" id="WP_189620344.1">
    <property type="nucleotide sequence ID" value="NZ_BMZA01000003.1"/>
</dbReference>
<dbReference type="EMBL" id="BMZA01000003">
    <property type="protein sequence ID" value="GGY99598.1"/>
    <property type="molecule type" value="Genomic_DNA"/>
</dbReference>
<reference evidence="1" key="2">
    <citation type="submission" date="2020-09" db="EMBL/GenBank/DDBJ databases">
        <authorList>
            <person name="Sun Q."/>
            <person name="Kim S."/>
        </authorList>
    </citation>
    <scope>NUCLEOTIDE SEQUENCE</scope>
    <source>
        <strain evidence="1">KCTC 32255</strain>
    </source>
</reference>
<reference evidence="1" key="1">
    <citation type="journal article" date="2014" name="Int. J. Syst. Evol. Microbiol.">
        <title>Complete genome sequence of Corynebacterium casei LMG S-19264T (=DSM 44701T), isolated from a smear-ripened cheese.</title>
        <authorList>
            <consortium name="US DOE Joint Genome Institute (JGI-PGF)"/>
            <person name="Walter F."/>
            <person name="Albersmeier A."/>
            <person name="Kalinowski J."/>
            <person name="Ruckert C."/>
        </authorList>
    </citation>
    <scope>NUCLEOTIDE SEQUENCE</scope>
    <source>
        <strain evidence="1">KCTC 32255</strain>
    </source>
</reference>
<evidence type="ECO:0000313" key="1">
    <source>
        <dbReference type="EMBL" id="GGY99598.1"/>
    </source>
</evidence>
<evidence type="ECO:0000313" key="2">
    <source>
        <dbReference type="Proteomes" id="UP000648075"/>
    </source>
</evidence>
<proteinExistence type="predicted"/>
<gene>
    <name evidence="1" type="ORF">GCM10011614_13190</name>
</gene>
<sequence>MSGPLITAAAGAGLTRIAEALVRQVGAVARARRVARILQATGDARRWRSAALLWPTGGGQDPWK</sequence>
<dbReference type="Proteomes" id="UP000648075">
    <property type="component" value="Unassembled WGS sequence"/>
</dbReference>
<dbReference type="AlphaFoldDB" id="A0A918UF01"/>
<comment type="caution">
    <text evidence="1">The sequence shown here is derived from an EMBL/GenBank/DDBJ whole genome shotgun (WGS) entry which is preliminary data.</text>
</comment>
<accession>A0A918UF01</accession>